<keyword evidence="5 7" id="KW-0807">Transducer</keyword>
<name>A0A2N8ZAB5_9VIBR</name>
<dbReference type="SMART" id="SM00283">
    <property type="entry name" value="MA"/>
    <property type="match status" value="1"/>
</dbReference>
<evidence type="ECO:0000256" key="4">
    <source>
        <dbReference type="ARBA" id="ARBA00023136"/>
    </source>
</evidence>
<evidence type="ECO:0000259" key="10">
    <source>
        <dbReference type="PROSITE" id="PS50111"/>
    </source>
</evidence>
<dbReference type="PRINTS" id="PR00260">
    <property type="entry name" value="CHEMTRNSDUCR"/>
</dbReference>
<evidence type="ECO:0000313" key="12">
    <source>
        <dbReference type="EMBL" id="SON48827.1"/>
    </source>
</evidence>
<organism evidence="12 13">
    <name type="scientific">Vibrio tapetis subsp. tapetis</name>
    <dbReference type="NCBI Taxonomy" id="1671868"/>
    <lineage>
        <taxon>Bacteria</taxon>
        <taxon>Pseudomonadati</taxon>
        <taxon>Pseudomonadota</taxon>
        <taxon>Gammaproteobacteria</taxon>
        <taxon>Vibrionales</taxon>
        <taxon>Vibrionaceae</taxon>
        <taxon>Vibrio</taxon>
    </lineage>
</organism>
<proteinExistence type="inferred from homology"/>
<feature type="transmembrane region" description="Helical" evidence="9">
    <location>
        <begin position="180"/>
        <end position="201"/>
    </location>
</feature>
<accession>A0A2N8ZAB5</accession>
<dbReference type="Gene3D" id="1.10.287.950">
    <property type="entry name" value="Methyl-accepting chemotaxis protein"/>
    <property type="match status" value="1"/>
</dbReference>
<dbReference type="CDD" id="cd06225">
    <property type="entry name" value="HAMP"/>
    <property type="match status" value="1"/>
</dbReference>
<dbReference type="PROSITE" id="PS50885">
    <property type="entry name" value="HAMP"/>
    <property type="match status" value="1"/>
</dbReference>
<evidence type="ECO:0000313" key="13">
    <source>
        <dbReference type="Proteomes" id="UP000235828"/>
    </source>
</evidence>
<dbReference type="GO" id="GO:0006935">
    <property type="term" value="P:chemotaxis"/>
    <property type="evidence" value="ECO:0007669"/>
    <property type="project" value="InterPro"/>
</dbReference>
<dbReference type="InterPro" id="IPR004090">
    <property type="entry name" value="Chemotax_Me-accpt_rcpt"/>
</dbReference>
<dbReference type="PANTHER" id="PTHR32089">
    <property type="entry name" value="METHYL-ACCEPTING CHEMOTAXIS PROTEIN MCPB"/>
    <property type="match status" value="1"/>
</dbReference>
<dbReference type="GO" id="GO:0016787">
    <property type="term" value="F:hydrolase activity"/>
    <property type="evidence" value="ECO:0007669"/>
    <property type="project" value="UniProtKB-KW"/>
</dbReference>
<evidence type="ECO:0000256" key="2">
    <source>
        <dbReference type="ARBA" id="ARBA00022692"/>
    </source>
</evidence>
<reference evidence="12 13" key="1">
    <citation type="submission" date="2017-10" db="EMBL/GenBank/DDBJ databases">
        <authorList>
            <person name="Banno H."/>
            <person name="Chua N.-H."/>
        </authorList>
    </citation>
    <scope>NUCLEOTIDE SEQUENCE [LARGE SCALE GENOMIC DNA]</scope>
    <source>
        <strain evidence="12">Vibrio tapetis CECT4600</strain>
    </source>
</reference>
<dbReference type="InterPro" id="IPR004089">
    <property type="entry name" value="MCPsignal_dom"/>
</dbReference>
<dbReference type="SMART" id="SM00304">
    <property type="entry name" value="HAMP"/>
    <property type="match status" value="1"/>
</dbReference>
<keyword evidence="8" id="KW-0175">Coiled coil</keyword>
<dbReference type="Proteomes" id="UP000235828">
    <property type="component" value="Chromosome A"/>
</dbReference>
<keyword evidence="4 9" id="KW-0472">Membrane</keyword>
<dbReference type="GO" id="GO:0007165">
    <property type="term" value="P:signal transduction"/>
    <property type="evidence" value="ECO:0007669"/>
    <property type="project" value="UniProtKB-KW"/>
</dbReference>
<evidence type="ECO:0000256" key="7">
    <source>
        <dbReference type="PROSITE-ProRule" id="PRU00284"/>
    </source>
</evidence>
<evidence type="ECO:0000259" key="11">
    <source>
        <dbReference type="PROSITE" id="PS50885"/>
    </source>
</evidence>
<feature type="coiled-coil region" evidence="8">
    <location>
        <begin position="293"/>
        <end position="359"/>
    </location>
</feature>
<evidence type="ECO:0000256" key="8">
    <source>
        <dbReference type="SAM" id="Coils"/>
    </source>
</evidence>
<dbReference type="Pfam" id="PF00672">
    <property type="entry name" value="HAMP"/>
    <property type="match status" value="1"/>
</dbReference>
<protein>
    <submittedName>
        <fullName evidence="12">Putative Metal dependent phosphohydrolase fused with Methyl-accepting protein</fullName>
    </submittedName>
</protein>
<keyword evidence="3 9" id="KW-1133">Transmembrane helix</keyword>
<evidence type="ECO:0000256" key="9">
    <source>
        <dbReference type="SAM" id="Phobius"/>
    </source>
</evidence>
<dbReference type="Gene3D" id="3.30.450.290">
    <property type="match status" value="1"/>
</dbReference>
<dbReference type="GO" id="GO:0016020">
    <property type="term" value="C:membrane"/>
    <property type="evidence" value="ECO:0007669"/>
    <property type="project" value="UniProtKB-SubCell"/>
</dbReference>
<dbReference type="Pfam" id="PF00015">
    <property type="entry name" value="MCPsignal"/>
    <property type="match status" value="1"/>
</dbReference>
<keyword evidence="13" id="KW-1185">Reference proteome</keyword>
<evidence type="ECO:0000256" key="1">
    <source>
        <dbReference type="ARBA" id="ARBA00004141"/>
    </source>
</evidence>
<keyword evidence="12" id="KW-0378">Hydrolase</keyword>
<dbReference type="RefSeq" id="WP_102521610.1">
    <property type="nucleotide sequence ID" value="NZ_LT960611.1"/>
</dbReference>
<dbReference type="PANTHER" id="PTHR32089:SF119">
    <property type="entry name" value="METHYL-ACCEPTING CHEMOTAXIS PROTEIN CTPL"/>
    <property type="match status" value="1"/>
</dbReference>
<comment type="subcellular location">
    <subcellularLocation>
        <location evidence="1">Membrane</location>
        <topology evidence="1">Multi-pass membrane protein</topology>
    </subcellularLocation>
</comment>
<dbReference type="OrthoDB" id="2489132at2"/>
<dbReference type="PROSITE" id="PS50111">
    <property type="entry name" value="CHEMOTAXIS_TRANSDUC_2"/>
    <property type="match status" value="1"/>
</dbReference>
<sequence>MNLSITSKLLITLVAVFTLVLASSTGYQYYQQRNLLNSVLSEQLHDKASNYFDSLNMMMLTGTMSQKETLHQKALAQGGIEEVRVIRSETVNKLYGMGTVGQQAQDDIDRRALNGETIIEPFTAEWGKGLVVALPMKASENYRGTNCIACHMATEGEVLGVIRLEYNLNSLNSMISQRTFIAIAIMTIIAGIGFVAALYVIRKIIIKPLKQTSLFMRDVSQNRNLTLRLTSSRKDEVGQLTSDINSLLESVSNGMTQVQKTSHSLAMAATELTDVAKATEDATTNQLSESADVRHNMLELQQQQQNIEQATREASGLITHTTDTARNSATTAHQASQDIQSLVSDIEEVKTQIGELNQQTDQVTTILAVIKSVAEQTNLLALNAAIEAARAGENGRGFAVVADEVRQLASRTQEATGSIQSIIEQLQNGSSQSMASVDEVCQQAHIRAESVDELSRILSEVTEQMQQANIHASSVQDQVGMQTQVSSNVSDKISAITTHAEKTSHSAGQTREICMYLEHTSEQLELLLKQFTLPDNNKG</sequence>
<dbReference type="SUPFAM" id="SSF58104">
    <property type="entry name" value="Methyl-accepting chemotaxis protein (MCP) signaling domain"/>
    <property type="match status" value="1"/>
</dbReference>
<dbReference type="EMBL" id="LT960611">
    <property type="protein sequence ID" value="SON48827.1"/>
    <property type="molecule type" value="Genomic_DNA"/>
</dbReference>
<comment type="similarity">
    <text evidence="6">Belongs to the methyl-accepting chemotaxis (MCP) protein family.</text>
</comment>
<evidence type="ECO:0000256" key="5">
    <source>
        <dbReference type="ARBA" id="ARBA00023224"/>
    </source>
</evidence>
<evidence type="ECO:0000256" key="6">
    <source>
        <dbReference type="ARBA" id="ARBA00029447"/>
    </source>
</evidence>
<dbReference type="InterPro" id="IPR003660">
    <property type="entry name" value="HAMP_dom"/>
</dbReference>
<dbReference type="AlphaFoldDB" id="A0A2N8ZAB5"/>
<gene>
    <name evidence="12" type="ORF">VTAP4600_A0848</name>
</gene>
<dbReference type="FunFam" id="1.10.287.950:FF:000001">
    <property type="entry name" value="Methyl-accepting chemotaxis sensory transducer"/>
    <property type="match status" value="1"/>
</dbReference>
<feature type="domain" description="HAMP" evidence="11">
    <location>
        <begin position="203"/>
        <end position="256"/>
    </location>
</feature>
<dbReference type="GO" id="GO:0004888">
    <property type="term" value="F:transmembrane signaling receptor activity"/>
    <property type="evidence" value="ECO:0007669"/>
    <property type="project" value="InterPro"/>
</dbReference>
<dbReference type="KEGG" id="vta:A0848"/>
<keyword evidence="2 9" id="KW-0812">Transmembrane</keyword>
<evidence type="ECO:0000256" key="3">
    <source>
        <dbReference type="ARBA" id="ARBA00022989"/>
    </source>
</evidence>
<feature type="domain" description="Methyl-accepting transducer" evidence="10">
    <location>
        <begin position="261"/>
        <end position="501"/>
    </location>
</feature>